<dbReference type="Proteomes" id="UP001319921">
    <property type="component" value="Chromosome"/>
</dbReference>
<dbReference type="RefSeq" id="WP_229571795.1">
    <property type="nucleotide sequence ID" value="NZ_AP025226.1"/>
</dbReference>
<gene>
    <name evidence="1" type="ORF">SACC_08450</name>
</gene>
<evidence type="ECO:0000313" key="1">
    <source>
        <dbReference type="EMBL" id="BDB97828.1"/>
    </source>
</evidence>
<reference evidence="1 2" key="1">
    <citation type="journal article" date="2022" name="Microbiol. Resour. Announc.">
        <title>Complete Genome Sequence of the Hyperthermophilic and Acidophilic Archaeon Saccharolobus caldissimus Strain HS-3T.</title>
        <authorList>
            <person name="Sakai H.D."/>
            <person name="Kurosawa N."/>
        </authorList>
    </citation>
    <scope>NUCLEOTIDE SEQUENCE [LARGE SCALE GENOMIC DNA]</scope>
    <source>
        <strain evidence="1 2">JCM32116</strain>
    </source>
</reference>
<dbReference type="EMBL" id="AP025226">
    <property type="protein sequence ID" value="BDB97828.1"/>
    <property type="molecule type" value="Genomic_DNA"/>
</dbReference>
<protein>
    <submittedName>
        <fullName evidence="1">Uncharacterized protein</fullName>
    </submittedName>
</protein>
<dbReference type="KEGG" id="scas:SACC_08450"/>
<organism evidence="1 2">
    <name type="scientific">Saccharolobus caldissimus</name>
    <dbReference type="NCBI Taxonomy" id="1702097"/>
    <lineage>
        <taxon>Archaea</taxon>
        <taxon>Thermoproteota</taxon>
        <taxon>Thermoprotei</taxon>
        <taxon>Sulfolobales</taxon>
        <taxon>Sulfolobaceae</taxon>
        <taxon>Saccharolobus</taxon>
    </lineage>
</organism>
<evidence type="ECO:0000313" key="2">
    <source>
        <dbReference type="Proteomes" id="UP001319921"/>
    </source>
</evidence>
<dbReference type="GeneID" id="68865586"/>
<keyword evidence="2" id="KW-1185">Reference proteome</keyword>
<dbReference type="AlphaFoldDB" id="A0AAQ4CPU7"/>
<accession>A0AAQ4CPU7</accession>
<name>A0AAQ4CPU7_9CREN</name>
<sequence length="170" mass="19140">MTYVDKGSKICRPTEVKNIEIGDIIVVYPVSLNINGNIITFPPLSLISEKCGNEIQSISWIEGIRISEDIFKNVNFSEGNEYVEGELNILEPSILTAFTLKQLLGKKVSARAKKTTGVPLLSLDKIPIISLENGKVNVGIYFMDYRDIYIKLFSYSIFYYILSRSSEEVS</sequence>
<proteinExistence type="predicted"/>